<proteinExistence type="predicted"/>
<dbReference type="EMBL" id="SZPR01000036">
    <property type="protein sequence ID" value="TKS97067.1"/>
    <property type="molecule type" value="Genomic_DNA"/>
</dbReference>
<organism evidence="6 7">
    <name type="scientific">Streptomyces galbus</name>
    <dbReference type="NCBI Taxonomy" id="33898"/>
    <lineage>
        <taxon>Bacteria</taxon>
        <taxon>Bacillati</taxon>
        <taxon>Actinomycetota</taxon>
        <taxon>Actinomycetes</taxon>
        <taxon>Kitasatosporales</taxon>
        <taxon>Streptomycetaceae</taxon>
        <taxon>Streptomyces</taxon>
    </lineage>
</organism>
<evidence type="ECO:0000256" key="3">
    <source>
        <dbReference type="ARBA" id="ARBA00023163"/>
    </source>
</evidence>
<keyword evidence="2" id="KW-0238">DNA-binding</keyword>
<dbReference type="Gene3D" id="3.20.80.10">
    <property type="entry name" value="Regulatory factor, effector binding domain"/>
    <property type="match status" value="1"/>
</dbReference>
<feature type="domain" description="HTH araC/xylS-type" evidence="5">
    <location>
        <begin position="6"/>
        <end position="104"/>
    </location>
</feature>
<dbReference type="InterPro" id="IPR010499">
    <property type="entry name" value="AraC_E-bd"/>
</dbReference>
<evidence type="ECO:0000313" key="7">
    <source>
        <dbReference type="Proteomes" id="UP000308632"/>
    </source>
</evidence>
<dbReference type="Proteomes" id="UP000308632">
    <property type="component" value="Unassembled WGS sequence"/>
</dbReference>
<dbReference type="PROSITE" id="PS01124">
    <property type="entry name" value="HTH_ARAC_FAMILY_2"/>
    <property type="match status" value="1"/>
</dbReference>
<gene>
    <name evidence="6" type="ORF">E4U92_33505</name>
</gene>
<evidence type="ECO:0000256" key="4">
    <source>
        <dbReference type="SAM" id="MobiDB-lite"/>
    </source>
</evidence>
<keyword evidence="3" id="KW-0804">Transcription</keyword>
<dbReference type="Gene3D" id="1.10.10.60">
    <property type="entry name" value="Homeodomain-like"/>
    <property type="match status" value="1"/>
</dbReference>
<dbReference type="GO" id="GO:0003700">
    <property type="term" value="F:DNA-binding transcription factor activity"/>
    <property type="evidence" value="ECO:0007669"/>
    <property type="project" value="InterPro"/>
</dbReference>
<dbReference type="InterPro" id="IPR029442">
    <property type="entry name" value="GyrI-like"/>
</dbReference>
<dbReference type="InterPro" id="IPR018060">
    <property type="entry name" value="HTH_AraC"/>
</dbReference>
<evidence type="ECO:0000259" key="5">
    <source>
        <dbReference type="PROSITE" id="PS01124"/>
    </source>
</evidence>
<evidence type="ECO:0000256" key="2">
    <source>
        <dbReference type="ARBA" id="ARBA00023125"/>
    </source>
</evidence>
<feature type="region of interest" description="Disordered" evidence="4">
    <location>
        <begin position="293"/>
        <end position="313"/>
    </location>
</feature>
<dbReference type="InterPro" id="IPR009057">
    <property type="entry name" value="Homeodomain-like_sf"/>
</dbReference>
<dbReference type="GO" id="GO:0043565">
    <property type="term" value="F:sequence-specific DNA binding"/>
    <property type="evidence" value="ECO:0007669"/>
    <property type="project" value="InterPro"/>
</dbReference>
<dbReference type="AlphaFoldDB" id="A0A4U5W6D9"/>
<dbReference type="PANTHER" id="PTHR47504:SF5">
    <property type="entry name" value="RIGHT ORIGIN-BINDING PROTEIN"/>
    <property type="match status" value="1"/>
</dbReference>
<comment type="caution">
    <text evidence="6">The sequence shown here is derived from an EMBL/GenBank/DDBJ whole genome shotgun (WGS) entry which is preliminary data.</text>
</comment>
<accession>A0A4U5W6D9</accession>
<dbReference type="SUPFAM" id="SSF46689">
    <property type="entry name" value="Homeodomain-like"/>
    <property type="match status" value="2"/>
</dbReference>
<protein>
    <submittedName>
        <fullName evidence="6">AraC family transcriptional regulator</fullName>
    </submittedName>
</protein>
<sequence>MLERLNEAMEHIERHLGGDVDVSALARITLTSEYHFRRLFSSLAGMPLSEYVRRRRLTVAAADVLDGDGTLLEVALRHGYGSAEAFARAFRAVHGVGPGEARRTGAAVNSQPRLSFRLTVEGNSSMRYRIVTKEAFRVVGKKARVPLVYEGVNPHIAEFLRGIPPETTRRITGLSDQDPEGLVSATVRLSDDFEEGGALDHYHAVVTGAADVPADLDVLDCPAGTWAVFENTGPFPQALQQMWADVAAHWVPSNPYEYRPGPEILRTRPCRDDPARSDAQLWIPVTRTAPRPEVGPTWGRIDLRPDRPEVRST</sequence>
<dbReference type="SUPFAM" id="SSF55136">
    <property type="entry name" value="Probable bacterial effector-binding domain"/>
    <property type="match status" value="1"/>
</dbReference>
<dbReference type="SMART" id="SM00871">
    <property type="entry name" value="AraC_E_bind"/>
    <property type="match status" value="1"/>
</dbReference>
<dbReference type="Pfam" id="PF06445">
    <property type="entry name" value="GyrI-like"/>
    <property type="match status" value="1"/>
</dbReference>
<dbReference type="Pfam" id="PF12833">
    <property type="entry name" value="HTH_18"/>
    <property type="match status" value="1"/>
</dbReference>
<reference evidence="6 7" key="1">
    <citation type="submission" date="2019-04" db="EMBL/GenBank/DDBJ databases">
        <title>Streptomyces lasaliensis sp.nov., an Actinomycete isolated from soil which produces the polyether antibiotic lasalocid.</title>
        <authorList>
            <person name="Erwin G."/>
            <person name="Haber C."/>
        </authorList>
    </citation>
    <scope>NUCLEOTIDE SEQUENCE [LARGE SCALE GENOMIC DNA]</scope>
    <source>
        <strain evidence="6 7">DSM 40089</strain>
    </source>
</reference>
<dbReference type="SMART" id="SM00342">
    <property type="entry name" value="HTH_ARAC"/>
    <property type="match status" value="1"/>
</dbReference>
<evidence type="ECO:0000313" key="6">
    <source>
        <dbReference type="EMBL" id="TKS97067.1"/>
    </source>
</evidence>
<dbReference type="InterPro" id="IPR011256">
    <property type="entry name" value="Reg_factor_effector_dom_sf"/>
</dbReference>
<evidence type="ECO:0000256" key="1">
    <source>
        <dbReference type="ARBA" id="ARBA00023015"/>
    </source>
</evidence>
<feature type="compositionally biased region" description="Basic and acidic residues" evidence="4">
    <location>
        <begin position="301"/>
        <end position="313"/>
    </location>
</feature>
<dbReference type="PANTHER" id="PTHR47504">
    <property type="entry name" value="RIGHT ORIGIN-BINDING PROTEIN"/>
    <property type="match status" value="1"/>
</dbReference>
<keyword evidence="1" id="KW-0805">Transcription regulation</keyword>
<name>A0A4U5W6D9_STRGB</name>
<dbReference type="RefSeq" id="WP_137304215.1">
    <property type="nucleotide sequence ID" value="NZ_BMVD01000015.1"/>
</dbReference>
<dbReference type="InterPro" id="IPR050959">
    <property type="entry name" value="MarA-like"/>
</dbReference>